<sequence>MTTISVPIFKEGTGLLDVLDGVACSTAWTKTRKNVDACGGVTDTKVYLYGTTNRCGLLVLECKKNDSHERHAKAVTIAHYFVSSNGSVAVNRSSETTDIGFSVVTKVRRCDGKFDITVEGPDPHPVFDLLHMFDEVNRSGIWKPSMCPHCRNIRREHNRMFLQSDSEDDVVPLPPRGSQRKAATITNDGRFTGHANGTRDDSGSDGATTVWRWCDQAAFVVVCDSALDILLLFPFPSFLALIRVVREGVSSVFFFWFSSGCREEDAKPADHTQRSSLATAMPLWLRGFLRFVARFSFGVFEFSVLACGPRIGGGGF</sequence>
<organism evidence="1 2">
    <name type="scientific">Phaseolus angularis</name>
    <name type="common">Azuki bean</name>
    <name type="synonym">Vigna angularis</name>
    <dbReference type="NCBI Taxonomy" id="3914"/>
    <lineage>
        <taxon>Eukaryota</taxon>
        <taxon>Viridiplantae</taxon>
        <taxon>Streptophyta</taxon>
        <taxon>Embryophyta</taxon>
        <taxon>Tracheophyta</taxon>
        <taxon>Spermatophyta</taxon>
        <taxon>Magnoliopsida</taxon>
        <taxon>eudicotyledons</taxon>
        <taxon>Gunneridae</taxon>
        <taxon>Pentapetalae</taxon>
        <taxon>rosids</taxon>
        <taxon>fabids</taxon>
        <taxon>Fabales</taxon>
        <taxon>Fabaceae</taxon>
        <taxon>Papilionoideae</taxon>
        <taxon>50 kb inversion clade</taxon>
        <taxon>NPAAA clade</taxon>
        <taxon>indigoferoid/millettioid clade</taxon>
        <taxon>Phaseoleae</taxon>
        <taxon>Vigna</taxon>
    </lineage>
</organism>
<evidence type="ECO:0000313" key="2">
    <source>
        <dbReference type="Proteomes" id="UP000053144"/>
    </source>
</evidence>
<dbReference type="Gramene" id="KOM54256">
    <property type="protein sequence ID" value="KOM54256"/>
    <property type="gene ID" value="LR48_Vigan10g014800"/>
</dbReference>
<name>A0A0L9VGT4_PHAAN</name>
<dbReference type="Proteomes" id="UP000053144">
    <property type="component" value="Chromosome 10"/>
</dbReference>
<evidence type="ECO:0000313" key="1">
    <source>
        <dbReference type="EMBL" id="KOM54256.1"/>
    </source>
</evidence>
<protein>
    <submittedName>
        <fullName evidence="1">Uncharacterized protein</fullName>
    </submittedName>
</protein>
<gene>
    <name evidence="1" type="ORF">LR48_Vigan10g014800</name>
</gene>
<reference evidence="2" key="1">
    <citation type="journal article" date="2015" name="Proc. Natl. Acad. Sci. U.S.A.">
        <title>Genome sequencing of adzuki bean (Vigna angularis) provides insight into high starch and low fat accumulation and domestication.</title>
        <authorList>
            <person name="Yang K."/>
            <person name="Tian Z."/>
            <person name="Chen C."/>
            <person name="Luo L."/>
            <person name="Zhao B."/>
            <person name="Wang Z."/>
            <person name="Yu L."/>
            <person name="Li Y."/>
            <person name="Sun Y."/>
            <person name="Li W."/>
            <person name="Chen Y."/>
            <person name="Li Y."/>
            <person name="Zhang Y."/>
            <person name="Ai D."/>
            <person name="Zhao J."/>
            <person name="Shang C."/>
            <person name="Ma Y."/>
            <person name="Wu B."/>
            <person name="Wang M."/>
            <person name="Gao L."/>
            <person name="Sun D."/>
            <person name="Zhang P."/>
            <person name="Guo F."/>
            <person name="Wang W."/>
            <person name="Li Y."/>
            <person name="Wang J."/>
            <person name="Varshney R.K."/>
            <person name="Wang J."/>
            <person name="Ling H.Q."/>
            <person name="Wan P."/>
        </authorList>
    </citation>
    <scope>NUCLEOTIDE SEQUENCE</scope>
    <source>
        <strain evidence="2">cv. Jingnong 6</strain>
    </source>
</reference>
<dbReference type="EMBL" id="CM003380">
    <property type="protein sequence ID" value="KOM54256.1"/>
    <property type="molecule type" value="Genomic_DNA"/>
</dbReference>
<accession>A0A0L9VGT4</accession>
<proteinExistence type="predicted"/>
<dbReference type="AlphaFoldDB" id="A0A0L9VGT4"/>